<dbReference type="InterPro" id="IPR021225">
    <property type="entry name" value="Tlde1_dom"/>
</dbReference>
<dbReference type="EMBL" id="KT955714">
    <property type="protein sequence ID" value="AMH39448.1"/>
    <property type="molecule type" value="Genomic_DNA"/>
</dbReference>
<proteinExistence type="predicted"/>
<gene>
    <name evidence="2" type="ORF">PROKKA_00635</name>
</gene>
<feature type="domain" description="Tlde1" evidence="1">
    <location>
        <begin position="208"/>
        <end position="311"/>
    </location>
</feature>
<organism evidence="2">
    <name type="scientific">Tardiphaga robiniae</name>
    <dbReference type="NCBI Taxonomy" id="943830"/>
    <lineage>
        <taxon>Bacteria</taxon>
        <taxon>Pseudomonadati</taxon>
        <taxon>Pseudomonadota</taxon>
        <taxon>Alphaproteobacteria</taxon>
        <taxon>Hyphomicrobiales</taxon>
        <taxon>Nitrobacteraceae</taxon>
        <taxon>Tardiphaga</taxon>
    </lineage>
</organism>
<evidence type="ECO:0000313" key="2">
    <source>
        <dbReference type="EMBL" id="AMH39448.1"/>
    </source>
</evidence>
<dbReference type="Pfam" id="PF10908">
    <property type="entry name" value="Tlde1_dom"/>
    <property type="match status" value="1"/>
</dbReference>
<dbReference type="AlphaFoldDB" id="A0A109ZY66"/>
<protein>
    <recommendedName>
        <fullName evidence="1">Tlde1 domain-containing protein</fullName>
    </recommendedName>
</protein>
<evidence type="ECO:0000259" key="1">
    <source>
        <dbReference type="Pfam" id="PF10908"/>
    </source>
</evidence>
<accession>A0A109ZY66</accession>
<sequence>MGSLFASRPGHQLRRSRIVIAAASVGAFAAALTLCAYVREPQNVLSFFKAKNPSGPQLDDVSFVQRFPQAFDFEVSASHAELEVQRAKSQLAQAMRSQPVLPADSSLGISAANGKVPLPRVRPSAANLIAVSLPDQASIPSDPLSNVSAALKKVFAMLQPSETVLASASPEGGISGDGKDSAPPTLAETRTALYDISARTVYMPDGTRLEAHSGLGELMDDPTQIHVHDRGATPPQIYELSKREKPFHGVEALRMKPVGQGDLFGRSGLLTHSYLMGPKGDSNGCVSFKDYTTFLQAYKAGAVKRLIVVPSLADPTVMVAQKT</sequence>
<name>A0A109ZY66_9BRAD</name>
<dbReference type="RefSeq" id="WP_244499645.1">
    <property type="nucleotide sequence ID" value="NZ_LVYV01000001.1"/>
</dbReference>
<reference evidence="2" key="1">
    <citation type="submission" date="2015-10" db="EMBL/GenBank/DDBJ databases">
        <title>Evolution marks in rhizobial microsymbionts genomes from the relict species Vavilovia formosa (Stev.) Fed.</title>
        <authorList>
            <person name="Kopat V."/>
        </authorList>
    </citation>
    <scope>NUCLEOTIDE SEQUENCE</scope>
    <source>
        <strain evidence="2">Vaf-07</strain>
    </source>
</reference>